<sequence length="76" mass="8824">MRQLIGTVISTKNTLSAVVVVETLWKHPLYHKAIRRSKKYLVENIHKAQVGDRVSLEETRPLSARKRFTITQIIKK</sequence>
<evidence type="ECO:0000256" key="2">
    <source>
        <dbReference type="ARBA" id="ARBA00022730"/>
    </source>
</evidence>
<dbReference type="GO" id="GO:0022627">
    <property type="term" value="C:cytosolic small ribosomal subunit"/>
    <property type="evidence" value="ECO:0007669"/>
    <property type="project" value="TreeGrafter"/>
</dbReference>
<name>A0A1F5F7A9_9BACT</name>
<dbReference type="InterPro" id="IPR019984">
    <property type="entry name" value="Ribosomal_uS17_bact/chlr"/>
</dbReference>
<accession>A0A1F5F7A9</accession>
<keyword evidence="3 6" id="KW-0694">RNA-binding</keyword>
<evidence type="ECO:0000256" key="3">
    <source>
        <dbReference type="ARBA" id="ARBA00022884"/>
    </source>
</evidence>
<dbReference type="CDD" id="cd00364">
    <property type="entry name" value="Ribosomal_uS17"/>
    <property type="match status" value="1"/>
</dbReference>
<evidence type="ECO:0000256" key="5">
    <source>
        <dbReference type="ARBA" id="ARBA00023274"/>
    </source>
</evidence>
<protein>
    <recommendedName>
        <fullName evidence="6">Small ribosomal subunit protein uS17</fullName>
    </recommendedName>
</protein>
<dbReference type="PANTHER" id="PTHR10744">
    <property type="entry name" value="40S RIBOSOMAL PROTEIN S11 FAMILY MEMBER"/>
    <property type="match status" value="1"/>
</dbReference>
<dbReference type="InterPro" id="IPR012340">
    <property type="entry name" value="NA-bd_OB-fold"/>
</dbReference>
<evidence type="ECO:0000256" key="6">
    <source>
        <dbReference type="HAMAP-Rule" id="MF_01345"/>
    </source>
</evidence>
<dbReference type="Proteomes" id="UP000176191">
    <property type="component" value="Unassembled WGS sequence"/>
</dbReference>
<dbReference type="PROSITE" id="PS00056">
    <property type="entry name" value="RIBOSOMAL_S17"/>
    <property type="match status" value="1"/>
</dbReference>
<dbReference type="GO" id="GO:0003735">
    <property type="term" value="F:structural constituent of ribosome"/>
    <property type="evidence" value="ECO:0007669"/>
    <property type="project" value="InterPro"/>
</dbReference>
<dbReference type="NCBIfam" id="NF004123">
    <property type="entry name" value="PRK05610.1"/>
    <property type="match status" value="1"/>
</dbReference>
<proteinExistence type="inferred from homology"/>
<dbReference type="PRINTS" id="PR00973">
    <property type="entry name" value="RIBOSOMALS17"/>
</dbReference>
<reference evidence="8 9" key="1">
    <citation type="journal article" date="2016" name="Nat. Commun.">
        <title>Thousands of microbial genomes shed light on interconnected biogeochemical processes in an aquifer system.</title>
        <authorList>
            <person name="Anantharaman K."/>
            <person name="Brown C.T."/>
            <person name="Hug L.A."/>
            <person name="Sharon I."/>
            <person name="Castelle C.J."/>
            <person name="Probst A.J."/>
            <person name="Thomas B.C."/>
            <person name="Singh A."/>
            <person name="Wilkins M.J."/>
            <person name="Karaoz U."/>
            <person name="Brodie E.L."/>
            <person name="Williams K.H."/>
            <person name="Hubbard S.S."/>
            <person name="Banfield J.F."/>
        </authorList>
    </citation>
    <scope>NUCLEOTIDE SEQUENCE [LARGE SCALE GENOMIC DNA]</scope>
</reference>
<dbReference type="PANTHER" id="PTHR10744:SF1">
    <property type="entry name" value="SMALL RIBOSOMAL SUBUNIT PROTEIN US17M"/>
    <property type="match status" value="1"/>
</dbReference>
<organism evidence="8 9">
    <name type="scientific">Candidatus Collierbacteria bacterium RIFOXYA2_FULL_46_10</name>
    <dbReference type="NCBI Taxonomy" id="1817726"/>
    <lineage>
        <taxon>Bacteria</taxon>
        <taxon>Candidatus Collieribacteriota</taxon>
    </lineage>
</organism>
<dbReference type="AlphaFoldDB" id="A0A1F5F7A9"/>
<comment type="caution">
    <text evidence="8">The sequence shown here is derived from an EMBL/GenBank/DDBJ whole genome shotgun (WGS) entry which is preliminary data.</text>
</comment>
<dbReference type="InterPro" id="IPR019979">
    <property type="entry name" value="Ribosomal_uS17_CS"/>
</dbReference>
<evidence type="ECO:0000256" key="1">
    <source>
        <dbReference type="ARBA" id="ARBA00010254"/>
    </source>
</evidence>
<dbReference type="HAMAP" id="MF_01345_B">
    <property type="entry name" value="Ribosomal_uS17_B"/>
    <property type="match status" value="1"/>
</dbReference>
<dbReference type="SUPFAM" id="SSF50249">
    <property type="entry name" value="Nucleic acid-binding proteins"/>
    <property type="match status" value="1"/>
</dbReference>
<gene>
    <name evidence="6" type="primary">rpsQ</name>
    <name evidence="8" type="ORF">A2228_03380</name>
</gene>
<dbReference type="GO" id="GO:0019843">
    <property type="term" value="F:rRNA binding"/>
    <property type="evidence" value="ECO:0007669"/>
    <property type="project" value="UniProtKB-UniRule"/>
</dbReference>
<dbReference type="GO" id="GO:0006412">
    <property type="term" value="P:translation"/>
    <property type="evidence" value="ECO:0007669"/>
    <property type="project" value="UniProtKB-UniRule"/>
</dbReference>
<comment type="subunit">
    <text evidence="6">Part of the 30S ribosomal subunit.</text>
</comment>
<dbReference type="InterPro" id="IPR000266">
    <property type="entry name" value="Ribosomal_uS17"/>
</dbReference>
<evidence type="ECO:0000313" key="9">
    <source>
        <dbReference type="Proteomes" id="UP000176191"/>
    </source>
</evidence>
<dbReference type="Gene3D" id="2.40.50.140">
    <property type="entry name" value="Nucleic acid-binding proteins"/>
    <property type="match status" value="1"/>
</dbReference>
<keyword evidence="2 6" id="KW-0699">rRNA-binding</keyword>
<comment type="function">
    <text evidence="6">One of the primary rRNA binding proteins, it binds specifically to the 5'-end of 16S ribosomal RNA.</text>
</comment>
<evidence type="ECO:0000313" key="8">
    <source>
        <dbReference type="EMBL" id="OGD75517.1"/>
    </source>
</evidence>
<keyword evidence="5 6" id="KW-0687">Ribonucleoprotein</keyword>
<evidence type="ECO:0000256" key="7">
    <source>
        <dbReference type="RuleBase" id="RU003872"/>
    </source>
</evidence>
<keyword evidence="4 6" id="KW-0689">Ribosomal protein</keyword>
<dbReference type="Pfam" id="PF00366">
    <property type="entry name" value="Ribosomal_S17"/>
    <property type="match status" value="1"/>
</dbReference>
<dbReference type="EMBL" id="MFAK01000002">
    <property type="protein sequence ID" value="OGD75517.1"/>
    <property type="molecule type" value="Genomic_DNA"/>
</dbReference>
<evidence type="ECO:0000256" key="4">
    <source>
        <dbReference type="ARBA" id="ARBA00022980"/>
    </source>
</evidence>
<comment type="similarity">
    <text evidence="1 6 7">Belongs to the universal ribosomal protein uS17 family.</text>
</comment>